<keyword evidence="3" id="KW-1185">Reference proteome</keyword>
<comment type="caution">
    <text evidence="2">The sequence shown here is derived from an EMBL/GenBank/DDBJ whole genome shotgun (WGS) entry which is preliminary data.</text>
</comment>
<name>A0AAN8CLJ9_9TELE</name>
<sequence length="100" mass="11229">MSTRALYYLQHLTCTKPRATSHSLLKESAVREVDVARYEGIWQQPLRAAQLHRSPSLRAGSGPGPSLWPRSGLRAGQKLHHIPEEHRCTSDLLRCAKCTT</sequence>
<feature type="region of interest" description="Disordered" evidence="1">
    <location>
        <begin position="52"/>
        <end position="74"/>
    </location>
</feature>
<accession>A0AAN8CLJ9</accession>
<evidence type="ECO:0000313" key="2">
    <source>
        <dbReference type="EMBL" id="KAK5904353.1"/>
    </source>
</evidence>
<evidence type="ECO:0000313" key="3">
    <source>
        <dbReference type="Proteomes" id="UP001335648"/>
    </source>
</evidence>
<proteinExistence type="predicted"/>
<organism evidence="2 3">
    <name type="scientific">Champsocephalus esox</name>
    <name type="common">pike icefish</name>
    <dbReference type="NCBI Taxonomy" id="159716"/>
    <lineage>
        <taxon>Eukaryota</taxon>
        <taxon>Metazoa</taxon>
        <taxon>Chordata</taxon>
        <taxon>Craniata</taxon>
        <taxon>Vertebrata</taxon>
        <taxon>Euteleostomi</taxon>
        <taxon>Actinopterygii</taxon>
        <taxon>Neopterygii</taxon>
        <taxon>Teleostei</taxon>
        <taxon>Neoteleostei</taxon>
        <taxon>Acanthomorphata</taxon>
        <taxon>Eupercaria</taxon>
        <taxon>Perciformes</taxon>
        <taxon>Notothenioidei</taxon>
        <taxon>Channichthyidae</taxon>
        <taxon>Champsocephalus</taxon>
    </lineage>
</organism>
<dbReference type="AlphaFoldDB" id="A0AAN8CLJ9"/>
<gene>
    <name evidence="2" type="ORF">CesoFtcFv8_005928</name>
</gene>
<dbReference type="EMBL" id="JAULUE010002050">
    <property type="protein sequence ID" value="KAK5904353.1"/>
    <property type="molecule type" value="Genomic_DNA"/>
</dbReference>
<protein>
    <submittedName>
        <fullName evidence="2">Uncharacterized protein</fullName>
    </submittedName>
</protein>
<dbReference type="Proteomes" id="UP001335648">
    <property type="component" value="Unassembled WGS sequence"/>
</dbReference>
<reference evidence="2 3" key="1">
    <citation type="journal article" date="2023" name="Mol. Biol. Evol.">
        <title>Genomics of Secondarily Temperate Adaptation in the Only Non-Antarctic Icefish.</title>
        <authorList>
            <person name="Rivera-Colon A.G."/>
            <person name="Rayamajhi N."/>
            <person name="Minhas B.F."/>
            <person name="Madrigal G."/>
            <person name="Bilyk K.T."/>
            <person name="Yoon V."/>
            <person name="Hune M."/>
            <person name="Gregory S."/>
            <person name="Cheng C.H.C."/>
            <person name="Catchen J.M."/>
        </authorList>
    </citation>
    <scope>NUCLEOTIDE SEQUENCE [LARGE SCALE GENOMIC DNA]</scope>
    <source>
        <strain evidence="2">JC2023a</strain>
    </source>
</reference>
<evidence type="ECO:0000256" key="1">
    <source>
        <dbReference type="SAM" id="MobiDB-lite"/>
    </source>
</evidence>